<evidence type="ECO:0000313" key="5">
    <source>
        <dbReference type="EMBL" id="MDG9699232.1"/>
    </source>
</evidence>
<dbReference type="Proteomes" id="UP001237156">
    <property type="component" value="Unassembled WGS sequence"/>
</dbReference>
<dbReference type="CDD" id="cd06422">
    <property type="entry name" value="NTP_transferase_like_1"/>
    <property type="match status" value="1"/>
</dbReference>
<reference evidence="5 6" key="1">
    <citation type="submission" date="2023-04" db="EMBL/GenBank/DDBJ databases">
        <title>Ottowia paracancer sp. nov., isolated from human stomach.</title>
        <authorList>
            <person name="Song Y."/>
        </authorList>
    </citation>
    <scope>NUCLEOTIDE SEQUENCE [LARGE SCALE GENOMIC DNA]</scope>
    <source>
        <strain evidence="5 6">10c7w1</strain>
    </source>
</reference>
<keyword evidence="6" id="KW-1185">Reference proteome</keyword>
<dbReference type="InterPro" id="IPR025877">
    <property type="entry name" value="MobA-like_NTP_Trfase"/>
</dbReference>
<keyword evidence="1" id="KW-0808">Transferase</keyword>
<dbReference type="Pfam" id="PF12804">
    <property type="entry name" value="NTP_transf_3"/>
    <property type="match status" value="1"/>
</dbReference>
<evidence type="ECO:0000256" key="3">
    <source>
        <dbReference type="ARBA" id="ARBA00022842"/>
    </source>
</evidence>
<dbReference type="RefSeq" id="WP_279524166.1">
    <property type="nucleotide sequence ID" value="NZ_JARVII010000009.1"/>
</dbReference>
<dbReference type="InterPro" id="IPR050065">
    <property type="entry name" value="GlmU-like"/>
</dbReference>
<dbReference type="GO" id="GO:0016779">
    <property type="term" value="F:nucleotidyltransferase activity"/>
    <property type="evidence" value="ECO:0007669"/>
    <property type="project" value="UniProtKB-KW"/>
</dbReference>
<feature type="domain" description="MobA-like NTP transferase" evidence="4">
    <location>
        <begin position="11"/>
        <end position="73"/>
    </location>
</feature>
<dbReference type="PANTHER" id="PTHR43584:SF8">
    <property type="entry name" value="N-ACETYLMURAMATE ALPHA-1-PHOSPHATE URIDYLYLTRANSFERASE"/>
    <property type="match status" value="1"/>
</dbReference>
<dbReference type="InterPro" id="IPR029044">
    <property type="entry name" value="Nucleotide-diphossugar_trans"/>
</dbReference>
<organism evidence="5 6">
    <name type="scientific">Ottowia cancrivicina</name>
    <dbReference type="NCBI Taxonomy" id="3040346"/>
    <lineage>
        <taxon>Bacteria</taxon>
        <taxon>Pseudomonadati</taxon>
        <taxon>Pseudomonadota</taxon>
        <taxon>Betaproteobacteria</taxon>
        <taxon>Burkholderiales</taxon>
        <taxon>Comamonadaceae</taxon>
        <taxon>Ottowia</taxon>
    </lineage>
</organism>
<evidence type="ECO:0000256" key="1">
    <source>
        <dbReference type="ARBA" id="ARBA00022679"/>
    </source>
</evidence>
<dbReference type="AlphaFoldDB" id="A0AAW6RKI5"/>
<comment type="caution">
    <text evidence="5">The sequence shown here is derived from an EMBL/GenBank/DDBJ whole genome shotgun (WGS) entry which is preliminary data.</text>
</comment>
<evidence type="ECO:0000313" key="6">
    <source>
        <dbReference type="Proteomes" id="UP001237156"/>
    </source>
</evidence>
<dbReference type="Gene3D" id="3.90.550.10">
    <property type="entry name" value="Spore Coat Polysaccharide Biosynthesis Protein SpsA, Chain A"/>
    <property type="match status" value="1"/>
</dbReference>
<dbReference type="SUPFAM" id="SSF53448">
    <property type="entry name" value="Nucleotide-diphospho-sugar transferases"/>
    <property type="match status" value="1"/>
</dbReference>
<proteinExistence type="predicted"/>
<evidence type="ECO:0000256" key="2">
    <source>
        <dbReference type="ARBA" id="ARBA00022695"/>
    </source>
</evidence>
<keyword evidence="2" id="KW-0548">Nucleotidyltransferase</keyword>
<keyword evidence="3" id="KW-0460">Magnesium</keyword>
<sequence length="259" mass="27547">MPEAAWQAPAAIILAAGRGERMRPLTDACPKPLLPVRGQPLMQWHARALAAAGVRRIVINTGWLGGQIRQWAREWAQAPDGAGGIQWPPGLPARPELILSEEERDFGYTLETAGGIARALPRLAASSPDVFWAVAGDIHAPQFPFAAQDAARFADSGLLAHLWLVPNPPHHPAGDFALAPGGLLQAEGARHTFSAIALYRRALFEPPWCSIAPGNPQGQPAPLAPLLRRAIAAGQVSGQLYTGEWADVGTPQRLAALNA</sequence>
<dbReference type="PANTHER" id="PTHR43584">
    <property type="entry name" value="NUCLEOTIDYL TRANSFERASE"/>
    <property type="match status" value="1"/>
</dbReference>
<protein>
    <submittedName>
        <fullName evidence="5">Nucleotidyltransferase family protein</fullName>
    </submittedName>
</protein>
<accession>A0AAW6RKI5</accession>
<gene>
    <name evidence="5" type="ORF">QB898_05760</name>
</gene>
<dbReference type="EMBL" id="JARVII010000009">
    <property type="protein sequence ID" value="MDG9699232.1"/>
    <property type="molecule type" value="Genomic_DNA"/>
</dbReference>
<name>A0AAW6RKI5_9BURK</name>
<evidence type="ECO:0000259" key="4">
    <source>
        <dbReference type="Pfam" id="PF12804"/>
    </source>
</evidence>